<keyword evidence="3" id="KW-1185">Reference proteome</keyword>
<gene>
    <name evidence="1" type="ORF">C1SCF055_LOCUS18405</name>
</gene>
<dbReference type="AlphaFoldDB" id="A0A9P1FWS7"/>
<dbReference type="Proteomes" id="UP001152797">
    <property type="component" value="Unassembled WGS sequence"/>
</dbReference>
<protein>
    <submittedName>
        <fullName evidence="1">Uncharacterized protein</fullName>
    </submittedName>
</protein>
<reference evidence="2 3" key="2">
    <citation type="submission" date="2024-05" db="EMBL/GenBank/DDBJ databases">
        <authorList>
            <person name="Chen Y."/>
            <person name="Shah S."/>
            <person name="Dougan E. K."/>
            <person name="Thang M."/>
            <person name="Chan C."/>
        </authorList>
    </citation>
    <scope>NUCLEOTIDE SEQUENCE [LARGE SCALE GENOMIC DNA]</scope>
</reference>
<accession>A0A9P1FWS7</accession>
<evidence type="ECO:0000313" key="1">
    <source>
        <dbReference type="EMBL" id="CAI3991503.1"/>
    </source>
</evidence>
<dbReference type="EMBL" id="CAMXCT010001599">
    <property type="protein sequence ID" value="CAI3991503.1"/>
    <property type="molecule type" value="Genomic_DNA"/>
</dbReference>
<evidence type="ECO:0000313" key="2">
    <source>
        <dbReference type="EMBL" id="CAL4778815.1"/>
    </source>
</evidence>
<name>A0A9P1FWS7_9DINO</name>
<evidence type="ECO:0000313" key="3">
    <source>
        <dbReference type="Proteomes" id="UP001152797"/>
    </source>
</evidence>
<dbReference type="EMBL" id="CAMXCT030001599">
    <property type="protein sequence ID" value="CAL4778815.1"/>
    <property type="molecule type" value="Genomic_DNA"/>
</dbReference>
<dbReference type="EMBL" id="CAMXCT020001599">
    <property type="protein sequence ID" value="CAL1144878.1"/>
    <property type="molecule type" value="Genomic_DNA"/>
</dbReference>
<organism evidence="1">
    <name type="scientific">Cladocopium goreaui</name>
    <dbReference type="NCBI Taxonomy" id="2562237"/>
    <lineage>
        <taxon>Eukaryota</taxon>
        <taxon>Sar</taxon>
        <taxon>Alveolata</taxon>
        <taxon>Dinophyceae</taxon>
        <taxon>Suessiales</taxon>
        <taxon>Symbiodiniaceae</taxon>
        <taxon>Cladocopium</taxon>
    </lineage>
</organism>
<reference evidence="1" key="1">
    <citation type="submission" date="2022-10" db="EMBL/GenBank/DDBJ databases">
        <authorList>
            <person name="Chen Y."/>
            <person name="Dougan E. K."/>
            <person name="Chan C."/>
            <person name="Rhodes N."/>
            <person name="Thang M."/>
        </authorList>
    </citation>
    <scope>NUCLEOTIDE SEQUENCE</scope>
</reference>
<comment type="caution">
    <text evidence="1">The sequence shown here is derived from an EMBL/GenBank/DDBJ whole genome shotgun (WGS) entry which is preliminary data.</text>
</comment>
<sequence>MAAIMKHFGVEARARRYDPHSRYGGHGGQSLAMGLPETGASILGYHGVQCTVQRPSLGDGLVGVSKLELESPSLLDTERTLPWSKGPKQIRDRSELFHVAEFLERQVEPQCVTKSRRCPGVVDTKYLLPVVGLLHTKQKTIVEHDPEAQSGQVELLISRVEGAANLRRVPITCGWCRRGCKRCSKNKGRGGLCKSIDENIKMKRLARRREAVQELPEALALEDLHYKGLSLADYLDTLRDVQEEKPHEGLSLSDYLPQQDEPYQVSECSFILVDDDVQSCHSWTMI</sequence>
<proteinExistence type="predicted"/>